<organism evidence="5 6">
    <name type="scientific">Tritrichomonas foetus</name>
    <dbReference type="NCBI Taxonomy" id="1144522"/>
    <lineage>
        <taxon>Eukaryota</taxon>
        <taxon>Metamonada</taxon>
        <taxon>Parabasalia</taxon>
        <taxon>Tritrichomonadida</taxon>
        <taxon>Tritrichomonadidae</taxon>
        <taxon>Tritrichomonas</taxon>
    </lineage>
</organism>
<comment type="caution">
    <text evidence="5">The sequence shown here is derived from an EMBL/GenBank/DDBJ whole genome shotgun (WGS) entry which is preliminary data.</text>
</comment>
<dbReference type="GO" id="GO:0006271">
    <property type="term" value="P:DNA strand elongation involved in DNA replication"/>
    <property type="evidence" value="ECO:0007669"/>
    <property type="project" value="TreeGrafter"/>
</dbReference>
<dbReference type="RefSeq" id="XP_068354628.1">
    <property type="nucleotide sequence ID" value="XM_068508069.1"/>
</dbReference>
<feature type="domain" description="DNA polymerase alpha/delta/epsilon subunit B" evidence="3">
    <location>
        <begin position="156"/>
        <end position="344"/>
    </location>
</feature>
<dbReference type="PANTHER" id="PTHR10416">
    <property type="entry name" value="DNA POLYMERASE DELTA SUBUNIT 2"/>
    <property type="match status" value="1"/>
</dbReference>
<protein>
    <recommendedName>
        <fullName evidence="7">DNA polymerase delta small subunit</fullName>
    </recommendedName>
</protein>
<dbReference type="GeneID" id="94842773"/>
<dbReference type="Pfam" id="PF04042">
    <property type="entry name" value="DNA_pol_E_B"/>
    <property type="match status" value="1"/>
</dbReference>
<dbReference type="Pfam" id="PF18018">
    <property type="entry name" value="DNA_pol_D_N"/>
    <property type="match status" value="1"/>
</dbReference>
<dbReference type="EMBL" id="MLAK01000909">
    <property type="protein sequence ID" value="OHT01492.1"/>
    <property type="molecule type" value="Genomic_DNA"/>
</dbReference>
<dbReference type="GO" id="GO:0043625">
    <property type="term" value="C:delta DNA polymerase complex"/>
    <property type="evidence" value="ECO:0007669"/>
    <property type="project" value="TreeGrafter"/>
</dbReference>
<evidence type="ECO:0000256" key="1">
    <source>
        <dbReference type="ARBA" id="ARBA00006035"/>
    </source>
</evidence>
<gene>
    <name evidence="5" type="ORF">TRFO_31681</name>
</gene>
<dbReference type="GO" id="GO:0003677">
    <property type="term" value="F:DNA binding"/>
    <property type="evidence" value="ECO:0007669"/>
    <property type="project" value="InterPro"/>
</dbReference>
<dbReference type="InterPro" id="IPR040663">
    <property type="entry name" value="DNA_pol_D_N"/>
</dbReference>
<keyword evidence="2" id="KW-0235">DNA replication</keyword>
<evidence type="ECO:0000259" key="3">
    <source>
        <dbReference type="Pfam" id="PF04042"/>
    </source>
</evidence>
<dbReference type="Proteomes" id="UP000179807">
    <property type="component" value="Unassembled WGS sequence"/>
</dbReference>
<dbReference type="AlphaFoldDB" id="A0A1J4JVE0"/>
<evidence type="ECO:0000259" key="4">
    <source>
        <dbReference type="Pfam" id="PF18018"/>
    </source>
</evidence>
<evidence type="ECO:0000313" key="5">
    <source>
        <dbReference type="EMBL" id="OHT01492.1"/>
    </source>
</evidence>
<dbReference type="VEuPathDB" id="TrichDB:TRFO_31681"/>
<dbReference type="OrthoDB" id="3763at2759"/>
<dbReference type="Gene3D" id="2.40.50.430">
    <property type="match status" value="1"/>
</dbReference>
<dbReference type="InterPro" id="IPR024826">
    <property type="entry name" value="DNA_pol_delta/II_ssu"/>
</dbReference>
<reference evidence="5" key="1">
    <citation type="submission" date="2016-10" db="EMBL/GenBank/DDBJ databases">
        <authorList>
            <person name="Benchimol M."/>
            <person name="Almeida L.G."/>
            <person name="Vasconcelos A.T."/>
            <person name="Perreira-Neves A."/>
            <person name="Rosa I.A."/>
            <person name="Tasca T."/>
            <person name="Bogo M.R."/>
            <person name="de Souza W."/>
        </authorList>
    </citation>
    <scope>NUCLEOTIDE SEQUENCE [LARGE SCALE GENOMIC DNA]</scope>
    <source>
        <strain evidence="5">K</strain>
    </source>
</reference>
<evidence type="ECO:0000313" key="6">
    <source>
        <dbReference type="Proteomes" id="UP000179807"/>
    </source>
</evidence>
<accession>A0A1J4JVE0</accession>
<sequence length="389" mass="43180">MSLVIDTERFHIDSFYANQFYSIYQRRLEQITPMIEPKLPKPIVKHFNELTAGQRCSIVGVVYKDLATRRDVLQDYKEIGADSQAEELAFSEDDKIYLEDTTGRLSLRDIDPKMFPTGVVLGLYGYSQNTKFHVISVHEPSLPPSPPLPLIPGKTIMFISELACNSPKISSSVANLAKELKKSQVSLVVLLGNNFDTPEGPNPDDMVSFEVKMQLQQNMPIQRLKSFLGMASSKTIIMPGVNDPAAIRLPQLPYHRCLISNDSVELATNPVSFSFEGVKFLCGSGESPVDIGKTTNLSFHEAQESLLRWCHYAPTAPDHLPCVPVDKKDPLVITEMPNVFVCGLADRFEVSKFEETVNISVPSFLNTQSAVLFDMETGEASLKCFAPGA</sequence>
<dbReference type="InterPro" id="IPR007185">
    <property type="entry name" value="DNA_pol_a/d/e_bsu"/>
</dbReference>
<feature type="domain" description="DNA polymerase delta subunit OB-fold" evidence="4">
    <location>
        <begin position="19"/>
        <end position="136"/>
    </location>
</feature>
<dbReference type="PANTHER" id="PTHR10416:SF0">
    <property type="entry name" value="DNA POLYMERASE DELTA SUBUNIT 2"/>
    <property type="match status" value="1"/>
</dbReference>
<comment type="similarity">
    <text evidence="1">Belongs to the DNA polymerase delta/II small subunit family.</text>
</comment>
<evidence type="ECO:0000256" key="2">
    <source>
        <dbReference type="ARBA" id="ARBA00022705"/>
    </source>
</evidence>
<keyword evidence="6" id="KW-1185">Reference proteome</keyword>
<evidence type="ECO:0008006" key="7">
    <source>
        <dbReference type="Google" id="ProtNLM"/>
    </source>
</evidence>
<dbReference type="Gene3D" id="3.60.21.50">
    <property type="match status" value="1"/>
</dbReference>
<proteinExistence type="inferred from homology"/>
<name>A0A1J4JVE0_9EUKA</name>